<dbReference type="SMART" id="SM00062">
    <property type="entry name" value="PBPb"/>
    <property type="match status" value="1"/>
</dbReference>
<sequence>MTLKSLIAAAAVALTMGTLTLGTSGLAAAQGKLEKTDIKIAVGGKPLLYYLPLTLAERLGYFKDAGLNVEVSDFGGGAKSLQALVGGSADVVTGAYDHTIQMQAKGQPIVAVTQLGRYPGIVLASVNKSGTVKSVQDLKGKKVGVTAPGSSTNFMLNHVLTSLGLKPEDASVIGVGGGPSAIAAIKRGEIDAIVNLDPVISQAQADGDITILADTRTEKGTMDVYGGPYPAAVLYMKPDFIKENPKTTQALADVFVRTMLWLNKASTDDVLKVLPEEYFLGNKSLYAQAFEHSKPTYSPDGRFTQEGADAALKVLKAFDPAVASASIDLSKTYTNQYVEDALKRLQK</sequence>
<evidence type="ECO:0000256" key="3">
    <source>
        <dbReference type="ARBA" id="ARBA00022729"/>
    </source>
</evidence>
<dbReference type="SUPFAM" id="SSF53850">
    <property type="entry name" value="Periplasmic binding protein-like II"/>
    <property type="match status" value="1"/>
</dbReference>
<feature type="chain" id="PRO_5046443441" evidence="4">
    <location>
        <begin position="30"/>
        <end position="347"/>
    </location>
</feature>
<feature type="signal peptide" evidence="4">
    <location>
        <begin position="1"/>
        <end position="29"/>
    </location>
</feature>
<comment type="subcellular location">
    <subcellularLocation>
        <location evidence="1">Periplasm</location>
    </subcellularLocation>
</comment>
<dbReference type="RefSeq" id="WP_174469783.1">
    <property type="nucleotide sequence ID" value="NZ_JAGINN010000001.1"/>
</dbReference>
<dbReference type="EMBL" id="WHOS01000003">
    <property type="protein sequence ID" value="NUA98385.1"/>
    <property type="molecule type" value="Genomic_DNA"/>
</dbReference>
<evidence type="ECO:0000313" key="6">
    <source>
        <dbReference type="EMBL" id="NUA98385.1"/>
    </source>
</evidence>
<keyword evidence="7" id="KW-1185">Reference proteome</keyword>
<gene>
    <name evidence="6" type="ORF">GBZ48_03710</name>
</gene>
<dbReference type="PANTHER" id="PTHR30024">
    <property type="entry name" value="ALIPHATIC SULFONATES-BINDING PROTEIN-RELATED"/>
    <property type="match status" value="1"/>
</dbReference>
<accession>A0ABX2K6C7</accession>
<evidence type="ECO:0000256" key="4">
    <source>
        <dbReference type="SAM" id="SignalP"/>
    </source>
</evidence>
<comment type="similarity">
    <text evidence="2">Belongs to the bacterial solute-binding protein SsuA/TauA family.</text>
</comment>
<dbReference type="PANTHER" id="PTHR30024:SF47">
    <property type="entry name" value="TAURINE-BINDING PERIPLASMIC PROTEIN"/>
    <property type="match status" value="1"/>
</dbReference>
<protein>
    <submittedName>
        <fullName evidence="6">Transporter substrate-binding domain-containing protein</fullName>
    </submittedName>
</protein>
<evidence type="ECO:0000256" key="1">
    <source>
        <dbReference type="ARBA" id="ARBA00004418"/>
    </source>
</evidence>
<name>A0ABX2K6C7_9PROT</name>
<reference evidence="6 7" key="1">
    <citation type="submission" date="2019-10" db="EMBL/GenBank/DDBJ databases">
        <title>Genome sequence of Azospirillum melinis.</title>
        <authorList>
            <person name="Ambrosini A."/>
            <person name="Sant'Anna F.H."/>
            <person name="Cassan F.D."/>
            <person name="Souza E.M."/>
            <person name="Passaglia L.M.P."/>
        </authorList>
    </citation>
    <scope>NUCLEOTIDE SEQUENCE [LARGE SCALE GENOMIC DNA]</scope>
    <source>
        <strain evidence="6 7">TMCY0552</strain>
    </source>
</reference>
<dbReference type="InterPro" id="IPR001638">
    <property type="entry name" value="Solute-binding_3/MltF_N"/>
</dbReference>
<organism evidence="6 7">
    <name type="scientific">Azospirillum melinis</name>
    <dbReference type="NCBI Taxonomy" id="328839"/>
    <lineage>
        <taxon>Bacteria</taxon>
        <taxon>Pseudomonadati</taxon>
        <taxon>Pseudomonadota</taxon>
        <taxon>Alphaproteobacteria</taxon>
        <taxon>Rhodospirillales</taxon>
        <taxon>Azospirillaceae</taxon>
        <taxon>Azospirillum</taxon>
    </lineage>
</organism>
<proteinExistence type="inferred from homology"/>
<evidence type="ECO:0000256" key="2">
    <source>
        <dbReference type="ARBA" id="ARBA00010742"/>
    </source>
</evidence>
<dbReference type="Pfam" id="PF09084">
    <property type="entry name" value="NMT1"/>
    <property type="match status" value="1"/>
</dbReference>
<feature type="domain" description="Solute-binding protein family 3/N-terminal" evidence="5">
    <location>
        <begin position="37"/>
        <end position="282"/>
    </location>
</feature>
<dbReference type="InterPro" id="IPR015168">
    <property type="entry name" value="SsuA/THI5"/>
</dbReference>
<evidence type="ECO:0000259" key="5">
    <source>
        <dbReference type="SMART" id="SM00062"/>
    </source>
</evidence>
<keyword evidence="3 4" id="KW-0732">Signal</keyword>
<comment type="caution">
    <text evidence="6">The sequence shown here is derived from an EMBL/GenBank/DDBJ whole genome shotgun (WGS) entry which is preliminary data.</text>
</comment>
<dbReference type="Proteomes" id="UP000605086">
    <property type="component" value="Unassembled WGS sequence"/>
</dbReference>
<evidence type="ECO:0000313" key="7">
    <source>
        <dbReference type="Proteomes" id="UP000605086"/>
    </source>
</evidence>
<dbReference type="Gene3D" id="3.40.190.10">
    <property type="entry name" value="Periplasmic binding protein-like II"/>
    <property type="match status" value="2"/>
</dbReference>